<comment type="subcellular location">
    <subcellularLocation>
        <location evidence="1">Membrane</location>
    </subcellularLocation>
</comment>
<keyword evidence="6" id="KW-0378">Hydrolase</keyword>
<sequence length="239" mass="25821">MSKATSKAGSDANPDEVQTSSLLRKLRSDDPKISLIRDILSVVIIVAVIGGVLFGVSGTWPAIVAVESGSMVPNMNVGDLIFVVEENRFGPLMTSVEAEAAGVKSFNGYGDVIIYQPNGNAKVTPIIHRALTEINASVAAEMGFTGDAAHAGYITKGDHNPTIDQGNTFSHIGVMQPVKEEWIVGKALFAIPLVGYLPLHIWEFAVVVVILLILWELYSRKKEKDREAIKKPQKKGGRK</sequence>
<comment type="caution">
    <text evidence="6">The sequence shown here is derived from an EMBL/GenBank/DDBJ whole genome shotgun (WGS) entry which is preliminary data.</text>
</comment>
<dbReference type="InterPro" id="IPR019533">
    <property type="entry name" value="Peptidase_S26"/>
</dbReference>
<dbReference type="GO" id="GO:0009003">
    <property type="term" value="F:signal peptidase activity"/>
    <property type="evidence" value="ECO:0007669"/>
    <property type="project" value="UniProtKB-EC"/>
</dbReference>
<keyword evidence="2 5" id="KW-0812">Transmembrane</keyword>
<dbReference type="InterPro" id="IPR036286">
    <property type="entry name" value="LexA/Signal_pep-like_sf"/>
</dbReference>
<dbReference type="PANTHER" id="PTHR10806:SF6">
    <property type="entry name" value="SIGNAL PEPTIDASE COMPLEX CATALYTIC SUBUNIT SEC11"/>
    <property type="match status" value="1"/>
</dbReference>
<dbReference type="EC" id="3.4.21.89" evidence="6"/>
<evidence type="ECO:0000256" key="4">
    <source>
        <dbReference type="ARBA" id="ARBA00023136"/>
    </source>
</evidence>
<dbReference type="EMBL" id="JAPTGB010000021">
    <property type="protein sequence ID" value="MCZ0861340.1"/>
    <property type="molecule type" value="Genomic_DNA"/>
</dbReference>
<dbReference type="PANTHER" id="PTHR10806">
    <property type="entry name" value="SIGNAL PEPTIDASE COMPLEX CATALYTIC SUBUNIT SEC11"/>
    <property type="match status" value="1"/>
</dbReference>
<dbReference type="Gene3D" id="2.10.109.10">
    <property type="entry name" value="Umud Fragment, subunit A"/>
    <property type="match status" value="1"/>
</dbReference>
<feature type="transmembrane region" description="Helical" evidence="5">
    <location>
        <begin position="39"/>
        <end position="63"/>
    </location>
</feature>
<protein>
    <submittedName>
        <fullName evidence="6">Signal peptidase I</fullName>
        <ecNumber evidence="6">3.4.21.89</ecNumber>
    </submittedName>
</protein>
<evidence type="ECO:0000313" key="7">
    <source>
        <dbReference type="Proteomes" id="UP001141422"/>
    </source>
</evidence>
<feature type="transmembrane region" description="Helical" evidence="5">
    <location>
        <begin position="199"/>
        <end position="218"/>
    </location>
</feature>
<keyword evidence="7" id="KW-1185">Reference proteome</keyword>
<dbReference type="InterPro" id="IPR001733">
    <property type="entry name" value="Peptidase_S26B"/>
</dbReference>
<reference evidence="6" key="1">
    <citation type="submission" date="2022-12" db="EMBL/GenBank/DDBJ databases">
        <title>Isolation and characterisation of novel Methanocorpusculum spp. from native Australian herbivores indicates the genus is ancestrally host-associated.</title>
        <authorList>
            <person name="Volmer J.G."/>
            <person name="Soo R.M."/>
            <person name="Evans P.N."/>
            <person name="Hoedt E.C."/>
            <person name="Astorga Alsina A.L."/>
            <person name="Woodcroft B.J."/>
            <person name="Tyson G.W."/>
            <person name="Hugenholtz P."/>
            <person name="Morrison M."/>
        </authorList>
    </citation>
    <scope>NUCLEOTIDE SEQUENCE</scope>
    <source>
        <strain evidence="6">MG</strain>
    </source>
</reference>
<gene>
    <name evidence="6" type="ORF">O0S10_08925</name>
</gene>
<evidence type="ECO:0000256" key="2">
    <source>
        <dbReference type="ARBA" id="ARBA00022692"/>
    </source>
</evidence>
<organism evidence="6 7">
    <name type="scientific">Methanocorpusculum petauri</name>
    <dbReference type="NCBI Taxonomy" id="3002863"/>
    <lineage>
        <taxon>Archaea</taxon>
        <taxon>Methanobacteriati</taxon>
        <taxon>Methanobacteriota</taxon>
        <taxon>Stenosarchaea group</taxon>
        <taxon>Methanomicrobia</taxon>
        <taxon>Methanomicrobiales</taxon>
        <taxon>Methanocorpusculaceae</taxon>
        <taxon>Methanocorpusculum</taxon>
    </lineage>
</organism>
<evidence type="ECO:0000256" key="3">
    <source>
        <dbReference type="ARBA" id="ARBA00022989"/>
    </source>
</evidence>
<evidence type="ECO:0000313" key="6">
    <source>
        <dbReference type="EMBL" id="MCZ0861340.1"/>
    </source>
</evidence>
<accession>A0ABT4IHY3</accession>
<dbReference type="RefSeq" id="WP_268925529.1">
    <property type="nucleotide sequence ID" value="NZ_JAPTGB010000021.1"/>
</dbReference>
<keyword evidence="4 5" id="KW-0472">Membrane</keyword>
<proteinExistence type="predicted"/>
<dbReference type="Proteomes" id="UP001141422">
    <property type="component" value="Unassembled WGS sequence"/>
</dbReference>
<evidence type="ECO:0000256" key="5">
    <source>
        <dbReference type="SAM" id="Phobius"/>
    </source>
</evidence>
<dbReference type="CDD" id="cd06530">
    <property type="entry name" value="S26_SPase_I"/>
    <property type="match status" value="1"/>
</dbReference>
<name>A0ABT4IHY3_9EURY</name>
<dbReference type="SUPFAM" id="SSF51306">
    <property type="entry name" value="LexA/Signal peptidase"/>
    <property type="match status" value="1"/>
</dbReference>
<dbReference type="NCBIfam" id="TIGR02228">
    <property type="entry name" value="sigpep_I_arch"/>
    <property type="match status" value="1"/>
</dbReference>
<keyword evidence="3 5" id="KW-1133">Transmembrane helix</keyword>
<evidence type="ECO:0000256" key="1">
    <source>
        <dbReference type="ARBA" id="ARBA00004370"/>
    </source>
</evidence>